<sequence>MAVLGRQLRDGWREELRFGVGVLVAVFPPVRADLLLPHHRAEQFDRPLLGVRGRQPGGQPVGRMRGHSQQRVPVEVVVQPHAGYPITCFR</sequence>
<evidence type="ECO:0000313" key="3">
    <source>
        <dbReference type="Proteomes" id="UP001183809"/>
    </source>
</evidence>
<protein>
    <recommendedName>
        <fullName evidence="4">Secreted protein</fullName>
    </recommendedName>
</protein>
<comment type="caution">
    <text evidence="2">The sequence shown here is derived from an EMBL/GenBank/DDBJ whole genome shotgun (WGS) entry which is preliminary data.</text>
</comment>
<gene>
    <name evidence="2" type="ORF">RM764_45460</name>
</gene>
<evidence type="ECO:0000313" key="2">
    <source>
        <dbReference type="EMBL" id="MDT0470078.1"/>
    </source>
</evidence>
<reference evidence="3" key="1">
    <citation type="submission" date="2023-07" db="EMBL/GenBank/DDBJ databases">
        <title>30 novel species of actinomycetes from the DSMZ collection.</title>
        <authorList>
            <person name="Nouioui I."/>
        </authorList>
    </citation>
    <scope>NUCLEOTIDE SEQUENCE [LARGE SCALE GENOMIC DNA]</scope>
    <source>
        <strain evidence="3">DSM 41699</strain>
    </source>
</reference>
<dbReference type="EMBL" id="JAVREY010000162">
    <property type="protein sequence ID" value="MDT0470078.1"/>
    <property type="molecule type" value="Genomic_DNA"/>
</dbReference>
<organism evidence="2 3">
    <name type="scientific">Streptomyces gibsoniae</name>
    <dbReference type="NCBI Taxonomy" id="3075529"/>
    <lineage>
        <taxon>Bacteria</taxon>
        <taxon>Bacillati</taxon>
        <taxon>Actinomycetota</taxon>
        <taxon>Actinomycetes</taxon>
        <taxon>Kitasatosporales</taxon>
        <taxon>Streptomycetaceae</taxon>
        <taxon>Streptomyces</taxon>
    </lineage>
</organism>
<evidence type="ECO:0000256" key="1">
    <source>
        <dbReference type="SAM" id="MobiDB-lite"/>
    </source>
</evidence>
<feature type="region of interest" description="Disordered" evidence="1">
    <location>
        <begin position="49"/>
        <end position="69"/>
    </location>
</feature>
<proteinExistence type="predicted"/>
<accession>A0ABU2UA02</accession>
<keyword evidence="3" id="KW-1185">Reference proteome</keyword>
<evidence type="ECO:0008006" key="4">
    <source>
        <dbReference type="Google" id="ProtNLM"/>
    </source>
</evidence>
<dbReference type="RefSeq" id="WP_311701507.1">
    <property type="nucleotide sequence ID" value="NZ_JAVREY010000162.1"/>
</dbReference>
<name>A0ABU2UA02_9ACTN</name>
<dbReference type="Proteomes" id="UP001183809">
    <property type="component" value="Unassembled WGS sequence"/>
</dbReference>